<dbReference type="KEGG" id="bcom:BAUCODRAFT_578350"/>
<proteinExistence type="predicted"/>
<evidence type="ECO:0000313" key="1">
    <source>
        <dbReference type="EMBL" id="EMC94338.1"/>
    </source>
</evidence>
<organism evidence="1 2">
    <name type="scientific">Baudoinia panamericana (strain UAMH 10762)</name>
    <name type="common">Angels' share fungus</name>
    <name type="synonym">Baudoinia compniacensis (strain UAMH 10762)</name>
    <dbReference type="NCBI Taxonomy" id="717646"/>
    <lineage>
        <taxon>Eukaryota</taxon>
        <taxon>Fungi</taxon>
        <taxon>Dikarya</taxon>
        <taxon>Ascomycota</taxon>
        <taxon>Pezizomycotina</taxon>
        <taxon>Dothideomycetes</taxon>
        <taxon>Dothideomycetidae</taxon>
        <taxon>Mycosphaerellales</taxon>
        <taxon>Teratosphaeriaceae</taxon>
        <taxon>Baudoinia</taxon>
    </lineage>
</organism>
<name>M2MS58_BAUPA</name>
<gene>
    <name evidence="1" type="ORF">BAUCODRAFT_578350</name>
</gene>
<reference evidence="1 2" key="1">
    <citation type="journal article" date="2012" name="PLoS Pathog.">
        <title>Diverse lifestyles and strategies of plant pathogenesis encoded in the genomes of eighteen Dothideomycetes fungi.</title>
        <authorList>
            <person name="Ohm R.A."/>
            <person name="Feau N."/>
            <person name="Henrissat B."/>
            <person name="Schoch C.L."/>
            <person name="Horwitz B.A."/>
            <person name="Barry K.W."/>
            <person name="Condon B.J."/>
            <person name="Copeland A.C."/>
            <person name="Dhillon B."/>
            <person name="Glaser F."/>
            <person name="Hesse C.N."/>
            <person name="Kosti I."/>
            <person name="LaButti K."/>
            <person name="Lindquist E.A."/>
            <person name="Lucas S."/>
            <person name="Salamov A.A."/>
            <person name="Bradshaw R.E."/>
            <person name="Ciuffetti L."/>
            <person name="Hamelin R.C."/>
            <person name="Kema G.H.J."/>
            <person name="Lawrence C."/>
            <person name="Scott J.A."/>
            <person name="Spatafora J.W."/>
            <person name="Turgeon B.G."/>
            <person name="de Wit P.J.G.M."/>
            <person name="Zhong S."/>
            <person name="Goodwin S.B."/>
            <person name="Grigoriev I.V."/>
        </authorList>
    </citation>
    <scope>NUCLEOTIDE SEQUENCE [LARGE SCALE GENOMIC DNA]</scope>
    <source>
        <strain evidence="1 2">UAMH 10762</strain>
    </source>
</reference>
<keyword evidence="2" id="KW-1185">Reference proteome</keyword>
<dbReference type="AlphaFoldDB" id="M2MS58"/>
<dbReference type="EMBL" id="KB445558">
    <property type="protein sequence ID" value="EMC94338.1"/>
    <property type="molecule type" value="Genomic_DNA"/>
</dbReference>
<sequence length="171" mass="19148">MAPASNSAQHQATFLSAKYCRRSRRAGPGQGPRLRGRLQLAQSTYEALVSLAQTIDAEVLRRGLKQMAAVGMSDAQKAIWLWNCHAQTKRGRQTPVQVLLQPKLRSVRAGLEKLTDAELEARIGTVVSHARTMQARSQTSTLRRIYVWYVLLLGKTVKWKRTLSRDGCHVV</sequence>
<dbReference type="GeneID" id="19115757"/>
<dbReference type="HOGENOM" id="CLU_1562594_0_0_1"/>
<accession>M2MS58</accession>
<evidence type="ECO:0000313" key="2">
    <source>
        <dbReference type="Proteomes" id="UP000011761"/>
    </source>
</evidence>
<protein>
    <submittedName>
        <fullName evidence="1">Uncharacterized protein</fullName>
    </submittedName>
</protein>
<dbReference type="Proteomes" id="UP000011761">
    <property type="component" value="Unassembled WGS sequence"/>
</dbReference>
<dbReference type="RefSeq" id="XP_007678261.1">
    <property type="nucleotide sequence ID" value="XM_007680071.1"/>
</dbReference>